<feature type="compositionally biased region" description="Low complexity" evidence="1">
    <location>
        <begin position="640"/>
        <end position="655"/>
    </location>
</feature>
<dbReference type="Proteomes" id="UP001283361">
    <property type="component" value="Unassembled WGS sequence"/>
</dbReference>
<feature type="compositionally biased region" description="Gly residues" evidence="1">
    <location>
        <begin position="420"/>
        <end position="430"/>
    </location>
</feature>
<gene>
    <name evidence="2" type="ORF">RRG08_052290</name>
</gene>
<dbReference type="PANTHER" id="PTHR21219:SF4">
    <property type="entry name" value="PID DOMAIN-CONTAINING PROTEIN"/>
    <property type="match status" value="1"/>
</dbReference>
<feature type="region of interest" description="Disordered" evidence="1">
    <location>
        <begin position="719"/>
        <end position="738"/>
    </location>
</feature>
<evidence type="ECO:0000313" key="3">
    <source>
        <dbReference type="Proteomes" id="UP001283361"/>
    </source>
</evidence>
<feature type="region of interest" description="Disordered" evidence="1">
    <location>
        <begin position="585"/>
        <end position="703"/>
    </location>
</feature>
<dbReference type="AlphaFoldDB" id="A0AAE0ZZH0"/>
<feature type="region of interest" description="Disordered" evidence="1">
    <location>
        <begin position="308"/>
        <end position="479"/>
    </location>
</feature>
<dbReference type="PANTHER" id="PTHR21219">
    <property type="entry name" value="FI19613P1"/>
    <property type="match status" value="1"/>
</dbReference>
<evidence type="ECO:0000256" key="1">
    <source>
        <dbReference type="SAM" id="MobiDB-lite"/>
    </source>
</evidence>
<sequence>MEGPSFYCNYLGFTPISKPPTSMAVLQTPVRDMYYKYRKSPSSGRSATLRLTQRGVLIMLFEDGNIKSEIFFDFSAVVFVEAASFAPVKTSSERKPKAFFLPIEQDGAGKLGGGAVHEKHAFLVERNFHFLVATSHPPLVVCVVRRPQGVKALDCHVFALDTIENALHISGLIASAQTSPGTAGMAGGVAVAGAGRGGATFDKSRGGGDVIRTEYGEYSVYRGSQPPPHDAGMVGHGPPRMMAGGGGGAGGMGPPGGRNGYLGGGVPGGIVLTQDNFMSDSSSDHHQHQLQHPQQYLQPHQAQYTADVIPRGSYGGGGGGGNIRGPGPQHLSGYHNRPPDVIMHARPMSGDVGGDPGFSQNSAHDRSFGSIITGGGGSSDHSSGVRMRYEEGGGNQSRHSGSRGSGGQISPRGPVDSPSGSGGGGGGGYIPPGARPMFPGGPLPPSEAARARYSPPPPTSPRGHSAEVMRGGPAPGQQEIFSASNRESREMEDESEHQMVMGGKPVAKVPPHFKAGIKVLPSDFRMVKLKHKALSEDKRADSISDESYDNNKEMVDRYREMQKVEQGSRHSGEHYPDVAASAAHMRGHGIHQDHSRDFRSRWDEDDDNSTRTGAGVFYGDRSSGGTNNGDLNYSQEHRNGNFNNSNNSSSNRYSSPGDYGHDFRSQPSQQGHVSAGVKSQSAYSITSGRGDNSSNSDSASNDPARFKDLEIANMFSNFRLDDNVNNPKNNNNGYSRRRDDLLVSSADGHGFENGLGYLP</sequence>
<proteinExistence type="predicted"/>
<accession>A0AAE0ZZH0</accession>
<evidence type="ECO:0000313" key="2">
    <source>
        <dbReference type="EMBL" id="KAK3778143.1"/>
    </source>
</evidence>
<name>A0AAE0ZZH0_9GAST</name>
<feature type="compositionally biased region" description="Polar residues" evidence="1">
    <location>
        <begin position="665"/>
        <end position="690"/>
    </location>
</feature>
<comment type="caution">
    <text evidence="2">The sequence shown here is derived from an EMBL/GenBank/DDBJ whole genome shotgun (WGS) entry which is preliminary data.</text>
</comment>
<feature type="compositionally biased region" description="Low complexity" evidence="1">
    <location>
        <begin position="723"/>
        <end position="732"/>
    </location>
</feature>
<feature type="compositionally biased region" description="Polar residues" evidence="1">
    <location>
        <begin position="623"/>
        <end position="634"/>
    </location>
</feature>
<dbReference type="EMBL" id="JAWDGP010003009">
    <property type="protein sequence ID" value="KAK3778143.1"/>
    <property type="molecule type" value="Genomic_DNA"/>
</dbReference>
<feature type="compositionally biased region" description="Basic and acidic residues" evidence="1">
    <location>
        <begin position="590"/>
        <end position="602"/>
    </location>
</feature>
<keyword evidence="3" id="KW-1185">Reference proteome</keyword>
<organism evidence="2 3">
    <name type="scientific">Elysia crispata</name>
    <name type="common">lettuce slug</name>
    <dbReference type="NCBI Taxonomy" id="231223"/>
    <lineage>
        <taxon>Eukaryota</taxon>
        <taxon>Metazoa</taxon>
        <taxon>Spiralia</taxon>
        <taxon>Lophotrochozoa</taxon>
        <taxon>Mollusca</taxon>
        <taxon>Gastropoda</taxon>
        <taxon>Heterobranchia</taxon>
        <taxon>Euthyneura</taxon>
        <taxon>Panpulmonata</taxon>
        <taxon>Sacoglossa</taxon>
        <taxon>Placobranchoidea</taxon>
        <taxon>Plakobranchidae</taxon>
        <taxon>Elysia</taxon>
    </lineage>
</organism>
<feature type="compositionally biased region" description="Gly residues" evidence="1">
    <location>
        <begin position="313"/>
        <end position="324"/>
    </location>
</feature>
<feature type="compositionally biased region" description="Low complexity" evidence="1">
    <location>
        <begin position="691"/>
        <end position="702"/>
    </location>
</feature>
<reference evidence="2" key="1">
    <citation type="journal article" date="2023" name="G3 (Bethesda)">
        <title>A reference genome for the long-term kleptoplast-retaining sea slug Elysia crispata morphotype clarki.</title>
        <authorList>
            <person name="Eastman K.E."/>
            <person name="Pendleton A.L."/>
            <person name="Shaikh M.A."/>
            <person name="Suttiyut T."/>
            <person name="Ogas R."/>
            <person name="Tomko P."/>
            <person name="Gavelis G."/>
            <person name="Widhalm J.R."/>
            <person name="Wisecaver J.H."/>
        </authorList>
    </citation>
    <scope>NUCLEOTIDE SEQUENCE</scope>
    <source>
        <strain evidence="2">ECLA1</strain>
    </source>
</reference>
<protein>
    <submittedName>
        <fullName evidence="2">Uncharacterized protein</fullName>
    </submittedName>
</protein>
<feature type="compositionally biased region" description="Low complexity" evidence="1">
    <location>
        <begin position="408"/>
        <end position="419"/>
    </location>
</feature>